<feature type="domain" description="TonB C-terminal" evidence="6">
    <location>
        <begin position="84"/>
        <end position="171"/>
    </location>
</feature>
<evidence type="ECO:0000256" key="4">
    <source>
        <dbReference type="ARBA" id="ARBA00023136"/>
    </source>
</evidence>
<reference evidence="7" key="1">
    <citation type="journal article" date="2019" name="PLoS Negl. Trop. Dis.">
        <title>Revisiting the worldwide diversity of Leptospira species in the environment.</title>
        <authorList>
            <person name="Vincent A.T."/>
            <person name="Schiettekatte O."/>
            <person name="Bourhy P."/>
            <person name="Veyrier F.J."/>
            <person name="Picardeau M."/>
        </authorList>
    </citation>
    <scope>NUCLEOTIDE SEQUENCE [LARGE SCALE GENOMIC DNA]</scope>
    <source>
        <strain evidence="7">201702476</strain>
    </source>
</reference>
<evidence type="ECO:0000256" key="3">
    <source>
        <dbReference type="ARBA" id="ARBA00022989"/>
    </source>
</evidence>
<dbReference type="RefSeq" id="WP_135621519.1">
    <property type="nucleotide sequence ID" value="NZ_RQGD01000005.1"/>
</dbReference>
<comment type="subcellular location">
    <subcellularLocation>
        <location evidence="1">Membrane</location>
        <topology evidence="1">Single-pass membrane protein</topology>
    </subcellularLocation>
</comment>
<evidence type="ECO:0000256" key="1">
    <source>
        <dbReference type="ARBA" id="ARBA00004167"/>
    </source>
</evidence>
<keyword evidence="2 5" id="KW-0812">Transmembrane</keyword>
<dbReference type="Pfam" id="PF03544">
    <property type="entry name" value="TonB_C"/>
    <property type="match status" value="1"/>
</dbReference>
<gene>
    <name evidence="7" type="ORF">EHQ58_01215</name>
</gene>
<dbReference type="NCBIfam" id="NF047760">
    <property type="entry name" value="LIC10042_TonB"/>
    <property type="match status" value="1"/>
</dbReference>
<dbReference type="Proteomes" id="UP000297693">
    <property type="component" value="Unassembled WGS sequence"/>
</dbReference>
<organism evidence="7 8">
    <name type="scientific">Leptospira ognonensis</name>
    <dbReference type="NCBI Taxonomy" id="2484945"/>
    <lineage>
        <taxon>Bacteria</taxon>
        <taxon>Pseudomonadati</taxon>
        <taxon>Spirochaetota</taxon>
        <taxon>Spirochaetia</taxon>
        <taxon>Leptospirales</taxon>
        <taxon>Leptospiraceae</taxon>
        <taxon>Leptospira</taxon>
    </lineage>
</organism>
<evidence type="ECO:0000256" key="2">
    <source>
        <dbReference type="ARBA" id="ARBA00022692"/>
    </source>
</evidence>
<keyword evidence="4 5" id="KW-0472">Membrane</keyword>
<dbReference type="GO" id="GO:0055085">
    <property type="term" value="P:transmembrane transport"/>
    <property type="evidence" value="ECO:0007669"/>
    <property type="project" value="InterPro"/>
</dbReference>
<dbReference type="GO" id="GO:0016020">
    <property type="term" value="C:membrane"/>
    <property type="evidence" value="ECO:0007669"/>
    <property type="project" value="UniProtKB-SubCell"/>
</dbReference>
<accession>A0A4R9KBF3</accession>
<feature type="transmembrane region" description="Helical" evidence="5">
    <location>
        <begin position="18"/>
        <end position="36"/>
    </location>
</feature>
<evidence type="ECO:0000313" key="7">
    <source>
        <dbReference type="EMBL" id="TGL63099.1"/>
    </source>
</evidence>
<proteinExistence type="predicted"/>
<keyword evidence="8" id="KW-1185">Reference proteome</keyword>
<dbReference type="SUPFAM" id="SSF74653">
    <property type="entry name" value="TolA/TonB C-terminal domain"/>
    <property type="match status" value="1"/>
</dbReference>
<dbReference type="EMBL" id="RQGD01000005">
    <property type="protein sequence ID" value="TGL63099.1"/>
    <property type="molecule type" value="Genomic_DNA"/>
</dbReference>
<evidence type="ECO:0000313" key="8">
    <source>
        <dbReference type="Proteomes" id="UP000297693"/>
    </source>
</evidence>
<evidence type="ECO:0000256" key="5">
    <source>
        <dbReference type="SAM" id="Phobius"/>
    </source>
</evidence>
<name>A0A4R9KBF3_9LEPT</name>
<sequence length="171" mass="19777">MKGLCWLMFLKTPLFSKYWILSLFLHFSILLTFFFTESESENLIKLRLTHGSAISLYSRDVANKIGLGENSPSPLRSDTEMGTHAEEREIDLFRNALTYPELAIEQGLEDDCSFRVTVAENGQAEKLVVIAPCKYNVFDAQIRSQLREWKFNFPKGKDLVLPIRFRIHARE</sequence>
<dbReference type="AlphaFoldDB" id="A0A4R9KBF3"/>
<dbReference type="InterPro" id="IPR006260">
    <property type="entry name" value="TonB/TolA_C"/>
</dbReference>
<protein>
    <submittedName>
        <fullName evidence="7">TonB family protein</fullName>
    </submittedName>
</protein>
<dbReference type="NCBIfam" id="TIGR01352">
    <property type="entry name" value="tonB_Cterm"/>
    <property type="match status" value="1"/>
</dbReference>
<dbReference type="Gene3D" id="3.30.2420.10">
    <property type="entry name" value="TonB"/>
    <property type="match status" value="1"/>
</dbReference>
<keyword evidence="3 5" id="KW-1133">Transmembrane helix</keyword>
<evidence type="ECO:0000259" key="6">
    <source>
        <dbReference type="PROSITE" id="PS52015"/>
    </source>
</evidence>
<dbReference type="PROSITE" id="PS52015">
    <property type="entry name" value="TONB_CTD"/>
    <property type="match status" value="1"/>
</dbReference>
<dbReference type="OrthoDB" id="328084at2"/>
<comment type="caution">
    <text evidence="7">The sequence shown here is derived from an EMBL/GenBank/DDBJ whole genome shotgun (WGS) entry which is preliminary data.</text>
</comment>
<dbReference type="InterPro" id="IPR037682">
    <property type="entry name" value="TonB_C"/>
</dbReference>